<evidence type="ECO:0000313" key="2">
    <source>
        <dbReference type="EMBL" id="PUZ46078.1"/>
    </source>
</evidence>
<name>A0A2T7CRX6_9POAL</name>
<accession>A0A2T7CRX6</accession>
<dbReference type="EMBL" id="CM009755">
    <property type="protein sequence ID" value="PUZ46078.1"/>
    <property type="molecule type" value="Genomic_DNA"/>
</dbReference>
<gene>
    <name evidence="2" type="ORF">GQ55_7G019400</name>
</gene>
<feature type="signal peptide" evidence="1">
    <location>
        <begin position="1"/>
        <end position="33"/>
    </location>
</feature>
<evidence type="ECO:0000313" key="3">
    <source>
        <dbReference type="Proteomes" id="UP000244336"/>
    </source>
</evidence>
<sequence>MMACFQVRKLLHPLPTVLLLMMIMCSLLSCSHAKQPWFFKSSGSDQDDCPTDTSDSTACGSFAASLSSSYRNRNANSPLFKFSDDDSRGYFVIPLQTIQEPSLFISPRIPPPTDSSLEPSGPTWTTITYSAIVLAMCKYILFAM</sequence>
<dbReference type="Proteomes" id="UP000244336">
    <property type="component" value="Chromosome 7"/>
</dbReference>
<dbReference type="OrthoDB" id="683584at2759"/>
<protein>
    <submittedName>
        <fullName evidence="2">Uncharacterized protein</fullName>
    </submittedName>
</protein>
<reference evidence="2 3" key="1">
    <citation type="submission" date="2018-04" db="EMBL/GenBank/DDBJ databases">
        <title>WGS assembly of Panicum hallii var. hallii HAL2.</title>
        <authorList>
            <person name="Lovell J."/>
            <person name="Jenkins J."/>
            <person name="Lowry D."/>
            <person name="Mamidi S."/>
            <person name="Sreedasyam A."/>
            <person name="Weng X."/>
            <person name="Barry K."/>
            <person name="Bonette J."/>
            <person name="Campitelli B."/>
            <person name="Daum C."/>
            <person name="Gordon S."/>
            <person name="Gould B."/>
            <person name="Lipzen A."/>
            <person name="MacQueen A."/>
            <person name="Palacio-Mejia J."/>
            <person name="Plott C."/>
            <person name="Shakirov E."/>
            <person name="Shu S."/>
            <person name="Yoshinaga Y."/>
            <person name="Zane M."/>
            <person name="Rokhsar D."/>
            <person name="Grimwood J."/>
            <person name="Schmutz J."/>
            <person name="Juenger T."/>
        </authorList>
    </citation>
    <scope>NUCLEOTIDE SEQUENCE [LARGE SCALE GENOMIC DNA]</scope>
    <source>
        <strain evidence="3">cv. HAL2</strain>
    </source>
</reference>
<evidence type="ECO:0000256" key="1">
    <source>
        <dbReference type="SAM" id="SignalP"/>
    </source>
</evidence>
<dbReference type="Gramene" id="PUZ46078">
    <property type="protein sequence ID" value="PUZ46078"/>
    <property type="gene ID" value="GQ55_7G019400"/>
</dbReference>
<organism evidence="2 3">
    <name type="scientific">Panicum hallii var. hallii</name>
    <dbReference type="NCBI Taxonomy" id="1504633"/>
    <lineage>
        <taxon>Eukaryota</taxon>
        <taxon>Viridiplantae</taxon>
        <taxon>Streptophyta</taxon>
        <taxon>Embryophyta</taxon>
        <taxon>Tracheophyta</taxon>
        <taxon>Spermatophyta</taxon>
        <taxon>Magnoliopsida</taxon>
        <taxon>Liliopsida</taxon>
        <taxon>Poales</taxon>
        <taxon>Poaceae</taxon>
        <taxon>PACMAD clade</taxon>
        <taxon>Panicoideae</taxon>
        <taxon>Panicodae</taxon>
        <taxon>Paniceae</taxon>
        <taxon>Panicinae</taxon>
        <taxon>Panicum</taxon>
        <taxon>Panicum sect. Panicum</taxon>
    </lineage>
</organism>
<keyword evidence="3" id="KW-1185">Reference proteome</keyword>
<feature type="chain" id="PRO_5015543705" evidence="1">
    <location>
        <begin position="34"/>
        <end position="144"/>
    </location>
</feature>
<keyword evidence="1" id="KW-0732">Signal</keyword>
<proteinExistence type="predicted"/>
<dbReference type="AlphaFoldDB" id="A0A2T7CRX6"/>